<dbReference type="InterPro" id="IPR036874">
    <property type="entry name" value="Carbonic_anhydrase_sf"/>
</dbReference>
<dbReference type="GO" id="GO:0008270">
    <property type="term" value="F:zinc ion binding"/>
    <property type="evidence" value="ECO:0007669"/>
    <property type="project" value="UniProtKB-UniRule"/>
</dbReference>
<protein>
    <recommendedName>
        <fullName evidence="5">Carbonic anhydrase</fullName>
        <ecNumber evidence="5">4.2.1.1</ecNumber>
    </recommendedName>
    <alternativeName>
        <fullName evidence="5">Carbonate dehydratase</fullName>
    </alternativeName>
</protein>
<dbReference type="EC" id="4.2.1.1" evidence="5"/>
<organism evidence="7 8">
    <name type="scientific">Trametes pubescens</name>
    <name type="common">White-rot fungus</name>
    <dbReference type="NCBI Taxonomy" id="154538"/>
    <lineage>
        <taxon>Eukaryota</taxon>
        <taxon>Fungi</taxon>
        <taxon>Dikarya</taxon>
        <taxon>Basidiomycota</taxon>
        <taxon>Agaricomycotina</taxon>
        <taxon>Agaricomycetes</taxon>
        <taxon>Polyporales</taxon>
        <taxon>Polyporaceae</taxon>
        <taxon>Trametes</taxon>
    </lineage>
</organism>
<proteinExistence type="inferred from homology"/>
<keyword evidence="8" id="KW-1185">Reference proteome</keyword>
<dbReference type="GO" id="GO:0004089">
    <property type="term" value="F:carbonate dehydratase activity"/>
    <property type="evidence" value="ECO:0007669"/>
    <property type="project" value="UniProtKB-UniRule"/>
</dbReference>
<evidence type="ECO:0000256" key="2">
    <source>
        <dbReference type="ARBA" id="ARBA00022723"/>
    </source>
</evidence>
<comment type="function">
    <text evidence="5">Reversible hydration of carbon dioxide.</text>
</comment>
<keyword evidence="5" id="KW-0456">Lyase</keyword>
<feature type="binding site" evidence="4">
    <location>
        <position position="160"/>
    </location>
    <ligand>
        <name>Zn(2+)</name>
        <dbReference type="ChEBI" id="CHEBI:29105"/>
    </ligand>
</feature>
<evidence type="ECO:0000256" key="6">
    <source>
        <dbReference type="SAM" id="MobiDB-lite"/>
    </source>
</evidence>
<keyword evidence="2 4" id="KW-0479">Metal-binding</keyword>
<feature type="binding site" evidence="4">
    <location>
        <position position="215"/>
    </location>
    <ligand>
        <name>Zn(2+)</name>
        <dbReference type="ChEBI" id="CHEBI:29105"/>
    </ligand>
</feature>
<dbReference type="OrthoDB" id="10248475at2759"/>
<comment type="cofactor">
    <cofactor evidence="4">
        <name>Zn(2+)</name>
        <dbReference type="ChEBI" id="CHEBI:29105"/>
    </cofactor>
    <text evidence="4">Binds 1 zinc ion per subunit.</text>
</comment>
<dbReference type="InterPro" id="IPR001765">
    <property type="entry name" value="Carbonic_anhydrase"/>
</dbReference>
<gene>
    <name evidence="7" type="ORF">TRAPUB_11700</name>
</gene>
<dbReference type="Proteomes" id="UP000184267">
    <property type="component" value="Unassembled WGS sequence"/>
</dbReference>
<evidence type="ECO:0000313" key="7">
    <source>
        <dbReference type="EMBL" id="OJT15975.1"/>
    </source>
</evidence>
<dbReference type="STRING" id="154538.A0A1M2W7Y7"/>
<dbReference type="EMBL" id="MNAD01000005">
    <property type="protein sequence ID" value="OJT15975.1"/>
    <property type="molecule type" value="Genomic_DNA"/>
</dbReference>
<comment type="caution">
    <text evidence="7">The sequence shown here is derived from an EMBL/GenBank/DDBJ whole genome shotgun (WGS) entry which is preliminary data.</text>
</comment>
<sequence length="293" mass="32217">MRDESPSANFVASRRASGNVCTLTTEDTRTSTNSTSSMQVLLRRLYNGGFNHLKRTSSLLCKAPRAVSHPSLTRSCSVAAAKLSAEDTTKSPELSDAQHKPSPSHPQHQQHHFYHTDAAQDSHMSAYKDFAKANDEYVANFGDKGNLPLPPSKKLLIITCMDARINPYFHLGIKEGEAHIVRNAGGIAKEALRSVVISQRLLGTREIAIFHHTGCGMVTFDTPQLRDIVKESAPGDADIAQAVDGIDFLEFKHLEESVKEDVKFLQENPLVLPGTKITGWVYEVETGKIRLVA</sequence>
<feature type="binding site" evidence="4">
    <location>
        <position position="212"/>
    </location>
    <ligand>
        <name>Zn(2+)</name>
        <dbReference type="ChEBI" id="CHEBI:29105"/>
    </ligand>
</feature>
<dbReference type="CDD" id="cd03379">
    <property type="entry name" value="beta_CA_cladeD"/>
    <property type="match status" value="1"/>
</dbReference>
<dbReference type="PANTHER" id="PTHR43175">
    <property type="entry name" value="CARBONIC ANHYDRASE"/>
    <property type="match status" value="1"/>
</dbReference>
<dbReference type="AlphaFoldDB" id="A0A1M2W7Y7"/>
<dbReference type="OMA" id="HMSAYKD"/>
<name>A0A1M2W7Y7_TRAPU</name>
<dbReference type="Gene3D" id="3.40.1050.10">
    <property type="entry name" value="Carbonic anhydrase"/>
    <property type="match status" value="1"/>
</dbReference>
<dbReference type="Pfam" id="PF00484">
    <property type="entry name" value="Pro_CA"/>
    <property type="match status" value="1"/>
</dbReference>
<dbReference type="SMART" id="SM00947">
    <property type="entry name" value="Pro_CA"/>
    <property type="match status" value="1"/>
</dbReference>
<evidence type="ECO:0000313" key="8">
    <source>
        <dbReference type="Proteomes" id="UP000184267"/>
    </source>
</evidence>
<dbReference type="SUPFAM" id="SSF53056">
    <property type="entry name" value="beta-carbonic anhydrase, cab"/>
    <property type="match status" value="1"/>
</dbReference>
<feature type="region of interest" description="Disordered" evidence="6">
    <location>
        <begin position="83"/>
        <end position="111"/>
    </location>
</feature>
<evidence type="ECO:0000256" key="4">
    <source>
        <dbReference type="PIRSR" id="PIRSR601765-1"/>
    </source>
</evidence>
<reference evidence="7 8" key="1">
    <citation type="submission" date="2016-10" db="EMBL/GenBank/DDBJ databases">
        <title>Genome sequence of the basidiomycete white-rot fungus Trametes pubescens.</title>
        <authorList>
            <person name="Makela M.R."/>
            <person name="Granchi Z."/>
            <person name="Peng M."/>
            <person name="De Vries R.P."/>
            <person name="Grigoriev I."/>
            <person name="Riley R."/>
            <person name="Hilden K."/>
        </authorList>
    </citation>
    <scope>NUCLEOTIDE SEQUENCE [LARGE SCALE GENOMIC DNA]</scope>
    <source>
        <strain evidence="7 8">FBCC735</strain>
    </source>
</reference>
<accession>A0A1M2W7Y7</accession>
<evidence type="ECO:0000256" key="1">
    <source>
        <dbReference type="ARBA" id="ARBA00006217"/>
    </source>
</evidence>
<dbReference type="PANTHER" id="PTHR43175:SF3">
    <property type="entry name" value="CARBON DISULFIDE HYDROLASE"/>
    <property type="match status" value="1"/>
</dbReference>
<feature type="binding site" evidence="4">
    <location>
        <position position="162"/>
    </location>
    <ligand>
        <name>Zn(2+)</name>
        <dbReference type="ChEBI" id="CHEBI:29105"/>
    </ligand>
</feature>
<comment type="catalytic activity">
    <reaction evidence="5">
        <text>hydrogencarbonate + H(+) = CO2 + H2O</text>
        <dbReference type="Rhea" id="RHEA:10748"/>
        <dbReference type="ChEBI" id="CHEBI:15377"/>
        <dbReference type="ChEBI" id="CHEBI:15378"/>
        <dbReference type="ChEBI" id="CHEBI:16526"/>
        <dbReference type="ChEBI" id="CHEBI:17544"/>
        <dbReference type="EC" id="4.2.1.1"/>
    </reaction>
</comment>
<comment type="similarity">
    <text evidence="1 5">Belongs to the beta-class carbonic anhydrase family.</text>
</comment>
<evidence type="ECO:0000256" key="3">
    <source>
        <dbReference type="ARBA" id="ARBA00022833"/>
    </source>
</evidence>
<evidence type="ECO:0000256" key="5">
    <source>
        <dbReference type="RuleBase" id="RU003956"/>
    </source>
</evidence>
<keyword evidence="3 4" id="KW-0862">Zinc</keyword>